<evidence type="ECO:0000313" key="4">
    <source>
        <dbReference type="Proteomes" id="UP001652621"/>
    </source>
</evidence>
<dbReference type="InterPro" id="IPR050468">
    <property type="entry name" value="Cuticle_Struct_Prot"/>
</dbReference>
<dbReference type="Proteomes" id="UP001652621">
    <property type="component" value="Unplaced"/>
</dbReference>
<proteinExistence type="predicted"/>
<accession>A0A1I8N0D4</accession>
<feature type="signal peptide" evidence="2">
    <location>
        <begin position="1"/>
        <end position="17"/>
    </location>
</feature>
<organism evidence="3">
    <name type="scientific">Musca domestica</name>
    <name type="common">House fly</name>
    <dbReference type="NCBI Taxonomy" id="7370"/>
    <lineage>
        <taxon>Eukaryota</taxon>
        <taxon>Metazoa</taxon>
        <taxon>Ecdysozoa</taxon>
        <taxon>Arthropoda</taxon>
        <taxon>Hexapoda</taxon>
        <taxon>Insecta</taxon>
        <taxon>Pterygota</taxon>
        <taxon>Neoptera</taxon>
        <taxon>Endopterygota</taxon>
        <taxon>Diptera</taxon>
        <taxon>Brachycera</taxon>
        <taxon>Muscomorpha</taxon>
        <taxon>Muscoidea</taxon>
        <taxon>Muscidae</taxon>
        <taxon>Musca</taxon>
    </lineage>
</organism>
<dbReference type="AlphaFoldDB" id="A0A1I8N0D4"/>
<evidence type="ECO:0000313" key="3">
    <source>
        <dbReference type="EnsemblMetazoa" id="MDOA010245-PA"/>
    </source>
</evidence>
<reference evidence="3" key="1">
    <citation type="submission" date="2020-05" db="UniProtKB">
        <authorList>
            <consortium name="EnsemblMetazoa"/>
        </authorList>
    </citation>
    <scope>IDENTIFICATION</scope>
    <source>
        <strain evidence="3">Aabys</strain>
    </source>
</reference>
<dbReference type="VEuPathDB" id="VectorBase:MDOMA2_003023"/>
<reference evidence="5" key="2">
    <citation type="submission" date="2025-05" db="UniProtKB">
        <authorList>
            <consortium name="RefSeq"/>
        </authorList>
    </citation>
    <scope>IDENTIFICATION</scope>
    <source>
        <strain evidence="5">Aabys</strain>
        <tissue evidence="5">Whole body</tissue>
    </source>
</reference>
<dbReference type="InterPro" id="IPR000618">
    <property type="entry name" value="Insect_cuticle"/>
</dbReference>
<dbReference type="PANTHER" id="PTHR10380:SF233">
    <property type="entry name" value="CUTICULAR PROTEIN 47EB-RELATED"/>
    <property type="match status" value="1"/>
</dbReference>
<dbReference type="Pfam" id="PF00379">
    <property type="entry name" value="Chitin_bind_4"/>
    <property type="match status" value="1"/>
</dbReference>
<evidence type="ECO:0000256" key="2">
    <source>
        <dbReference type="SAM" id="SignalP"/>
    </source>
</evidence>
<evidence type="ECO:0000313" key="5">
    <source>
        <dbReference type="RefSeq" id="XP_058981778.1"/>
    </source>
</evidence>
<name>A0A1I8N0D4_MUSDO</name>
<dbReference type="EnsemblMetazoa" id="MDOA010245-RA">
    <property type="protein sequence ID" value="MDOA010245-PA"/>
    <property type="gene ID" value="MDOA010245"/>
</dbReference>
<feature type="chain" id="PRO_5044561081" evidence="2">
    <location>
        <begin position="18"/>
        <end position="131"/>
    </location>
</feature>
<dbReference type="GO" id="GO:0062129">
    <property type="term" value="C:chitin-based extracellular matrix"/>
    <property type="evidence" value="ECO:0007669"/>
    <property type="project" value="TreeGrafter"/>
</dbReference>
<keyword evidence="4" id="KW-1185">Reference proteome</keyword>
<dbReference type="eggNOG" id="ENOG502T4F0">
    <property type="taxonomic scope" value="Eukaryota"/>
</dbReference>
<keyword evidence="1" id="KW-0193">Cuticle</keyword>
<protein>
    <submittedName>
        <fullName evidence="5">Larval cuticle protein 65Ag1-like</fullName>
    </submittedName>
</protein>
<dbReference type="PANTHER" id="PTHR10380">
    <property type="entry name" value="CUTICLE PROTEIN"/>
    <property type="match status" value="1"/>
</dbReference>
<evidence type="ECO:0000256" key="1">
    <source>
        <dbReference type="PROSITE-ProRule" id="PRU00497"/>
    </source>
</evidence>
<dbReference type="GO" id="GO:0008010">
    <property type="term" value="F:structural constituent of chitin-based larval cuticle"/>
    <property type="evidence" value="ECO:0007669"/>
    <property type="project" value="TreeGrafter"/>
</dbReference>
<dbReference type="OrthoDB" id="6436213at2759"/>
<dbReference type="VEuPathDB" id="VectorBase:MDOA010245"/>
<gene>
    <name evidence="3" type="primary">101896078</name>
    <name evidence="5" type="synonym">LOC131803905</name>
</gene>
<dbReference type="PROSITE" id="PS51155">
    <property type="entry name" value="CHIT_BIND_RR_2"/>
    <property type="match status" value="1"/>
</dbReference>
<sequence>MFKFVVVFACIAALALAAPAPKEEKEIVEILKSEITKNDNGSYQVVYESADGSTREEKATITDEGTEDEALEIKGSYKYINDAGEEVEVFYTAGKNGFVPYGSIINPEITAVAEAAKDLPKYDEDFGKKSN</sequence>
<dbReference type="KEGG" id="mde:101896078"/>
<keyword evidence="2" id="KW-0732">Signal</keyword>
<dbReference type="RefSeq" id="XP_005185671.2">
    <property type="nucleotide sequence ID" value="XM_005185614.4"/>
</dbReference>
<dbReference type="RefSeq" id="XP_058981778.1">
    <property type="nucleotide sequence ID" value="XM_059125795.1"/>
</dbReference>
<dbReference type="STRING" id="7370.A0A1I8N0D4"/>